<feature type="compositionally biased region" description="Basic residues" evidence="1">
    <location>
        <begin position="98"/>
        <end position="117"/>
    </location>
</feature>
<keyword evidence="5" id="KW-1185">Reference proteome</keyword>
<dbReference type="PROSITE" id="PS50222">
    <property type="entry name" value="EF_HAND_2"/>
    <property type="match status" value="2"/>
</dbReference>
<accession>A0A0J8GMY8</accession>
<evidence type="ECO:0000313" key="5">
    <source>
        <dbReference type="Proteomes" id="UP000037600"/>
    </source>
</evidence>
<feature type="signal peptide" evidence="2">
    <location>
        <begin position="1"/>
        <end position="23"/>
    </location>
</feature>
<dbReference type="EMBL" id="LAZL01000030">
    <property type="protein sequence ID" value="KMT64150.1"/>
    <property type="molecule type" value="Genomic_DNA"/>
</dbReference>
<dbReference type="OrthoDB" id="6089795at2"/>
<feature type="domain" description="EF-hand" evidence="3">
    <location>
        <begin position="135"/>
        <end position="170"/>
    </location>
</feature>
<evidence type="ECO:0000259" key="3">
    <source>
        <dbReference type="PROSITE" id="PS50222"/>
    </source>
</evidence>
<feature type="compositionally biased region" description="Basic and acidic residues" evidence="1">
    <location>
        <begin position="85"/>
        <end position="97"/>
    </location>
</feature>
<feature type="domain" description="EF-hand" evidence="3">
    <location>
        <begin position="53"/>
        <end position="88"/>
    </location>
</feature>
<gene>
    <name evidence="4" type="ORF">XM47_15870</name>
</gene>
<dbReference type="SUPFAM" id="SSF47473">
    <property type="entry name" value="EF-hand"/>
    <property type="match status" value="1"/>
</dbReference>
<dbReference type="GO" id="GO:0005509">
    <property type="term" value="F:calcium ion binding"/>
    <property type="evidence" value="ECO:0007669"/>
    <property type="project" value="InterPro"/>
</dbReference>
<dbReference type="Proteomes" id="UP000037600">
    <property type="component" value="Unassembled WGS sequence"/>
</dbReference>
<keyword evidence="2" id="KW-0732">Signal</keyword>
<name>A0A0J8GMY8_9ALTE</name>
<feature type="region of interest" description="Disordered" evidence="1">
    <location>
        <begin position="85"/>
        <end position="117"/>
    </location>
</feature>
<dbReference type="RefSeq" id="WP_048694698.1">
    <property type="nucleotide sequence ID" value="NZ_KQ130502.1"/>
</dbReference>
<reference evidence="4 5" key="1">
    <citation type="submission" date="2015-04" db="EMBL/GenBank/DDBJ databases">
        <title>Draft Genome Sequence of the Novel Agar-Digesting Marine Bacterium Q1.</title>
        <authorList>
            <person name="Li Y."/>
            <person name="Li D."/>
            <person name="Chen G."/>
            <person name="Du Z."/>
        </authorList>
    </citation>
    <scope>NUCLEOTIDE SEQUENCE [LARGE SCALE GENOMIC DNA]</scope>
    <source>
        <strain evidence="4 5">Q1</strain>
    </source>
</reference>
<evidence type="ECO:0000313" key="4">
    <source>
        <dbReference type="EMBL" id="KMT64150.1"/>
    </source>
</evidence>
<dbReference type="Pfam" id="PF13202">
    <property type="entry name" value="EF-hand_5"/>
    <property type="match status" value="3"/>
</dbReference>
<evidence type="ECO:0000256" key="2">
    <source>
        <dbReference type="SAM" id="SignalP"/>
    </source>
</evidence>
<dbReference type="InterPro" id="IPR002048">
    <property type="entry name" value="EF_hand_dom"/>
</dbReference>
<evidence type="ECO:0000256" key="1">
    <source>
        <dbReference type="SAM" id="MobiDB-lite"/>
    </source>
</evidence>
<dbReference type="AlphaFoldDB" id="A0A0J8GMY8"/>
<dbReference type="STRING" id="1513271.XM47_15870"/>
<feature type="chain" id="PRO_5005298821" description="EF-hand domain-containing protein" evidence="2">
    <location>
        <begin position="24"/>
        <end position="174"/>
    </location>
</feature>
<protein>
    <recommendedName>
        <fullName evidence="3">EF-hand domain-containing protein</fullName>
    </recommendedName>
</protein>
<comment type="caution">
    <text evidence="4">The sequence shown here is derived from an EMBL/GenBank/DDBJ whole genome shotgun (WGS) entry which is preliminary data.</text>
</comment>
<dbReference type="Gene3D" id="1.10.238.10">
    <property type="entry name" value="EF-hand"/>
    <property type="match status" value="2"/>
</dbReference>
<organism evidence="4 5">
    <name type="scientific">Catenovulum maritimum</name>
    <dbReference type="NCBI Taxonomy" id="1513271"/>
    <lineage>
        <taxon>Bacteria</taxon>
        <taxon>Pseudomonadati</taxon>
        <taxon>Pseudomonadota</taxon>
        <taxon>Gammaproteobacteria</taxon>
        <taxon>Alteromonadales</taxon>
        <taxon>Alteromonadaceae</taxon>
        <taxon>Catenovulum</taxon>
    </lineage>
</organism>
<sequence>MKTLHSAILVSLLAMGANTFANAANDIESKKRQHKNPLHHLFDTNQDGVIDSSEIQNAGTSLDKLDKNQDGQIDKEDFKLIKEEKKAKRAENGETKKPGKHRFAKKHCKGGKHGKFAGKHVKFDSKDVNKDGMLDSSEVDEKFIERFDTDQDGLVSKTEIKQTIKAKMESRKAE</sequence>
<dbReference type="InterPro" id="IPR018247">
    <property type="entry name" value="EF_Hand_1_Ca_BS"/>
</dbReference>
<dbReference type="PROSITE" id="PS00018">
    <property type="entry name" value="EF_HAND_1"/>
    <property type="match status" value="2"/>
</dbReference>
<dbReference type="InterPro" id="IPR011992">
    <property type="entry name" value="EF-hand-dom_pair"/>
</dbReference>
<proteinExistence type="predicted"/>